<evidence type="ECO:0000313" key="2">
    <source>
        <dbReference type="Proteomes" id="UP000287352"/>
    </source>
</evidence>
<name>A0A401ZUU7_9CHLR</name>
<dbReference type="Proteomes" id="UP000287352">
    <property type="component" value="Unassembled WGS sequence"/>
</dbReference>
<evidence type="ECO:0000313" key="1">
    <source>
        <dbReference type="EMBL" id="GCE10671.1"/>
    </source>
</evidence>
<dbReference type="EMBL" id="BIFR01000001">
    <property type="protein sequence ID" value="GCE10671.1"/>
    <property type="molecule type" value="Genomic_DNA"/>
</dbReference>
<protein>
    <submittedName>
        <fullName evidence="1">Uncharacterized protein</fullName>
    </submittedName>
</protein>
<comment type="caution">
    <text evidence="1">The sequence shown here is derived from an EMBL/GenBank/DDBJ whole genome shotgun (WGS) entry which is preliminary data.</text>
</comment>
<gene>
    <name evidence="1" type="ORF">KTT_05300</name>
</gene>
<organism evidence="1 2">
    <name type="scientific">Tengunoibacter tsumagoiensis</name>
    <dbReference type="NCBI Taxonomy" id="2014871"/>
    <lineage>
        <taxon>Bacteria</taxon>
        <taxon>Bacillati</taxon>
        <taxon>Chloroflexota</taxon>
        <taxon>Ktedonobacteria</taxon>
        <taxon>Ktedonobacterales</taxon>
        <taxon>Dictyobacteraceae</taxon>
        <taxon>Tengunoibacter</taxon>
    </lineage>
</organism>
<dbReference type="AlphaFoldDB" id="A0A401ZUU7"/>
<reference evidence="2" key="1">
    <citation type="submission" date="2018-12" db="EMBL/GenBank/DDBJ databases">
        <title>Tengunoibacter tsumagoiensis gen. nov., sp. nov., Dictyobacter kobayashii sp. nov., D. alpinus sp. nov., and D. joshuensis sp. nov. and description of Dictyobacteraceae fam. nov. within the order Ktedonobacterales isolated from Tengu-no-mugimeshi.</title>
        <authorList>
            <person name="Wang C.M."/>
            <person name="Zheng Y."/>
            <person name="Sakai Y."/>
            <person name="Toyoda A."/>
            <person name="Minakuchi Y."/>
            <person name="Abe K."/>
            <person name="Yokota A."/>
            <person name="Yabe S."/>
        </authorList>
    </citation>
    <scope>NUCLEOTIDE SEQUENCE [LARGE SCALE GENOMIC DNA]</scope>
    <source>
        <strain evidence="2">Uno3</strain>
    </source>
</reference>
<sequence>MKGRLLIIYTIRIVYNLQNKIAIYTMVTMYYSIFWDCVDQQVKNTILTYLYCIGKK</sequence>
<proteinExistence type="predicted"/>
<keyword evidence="2" id="KW-1185">Reference proteome</keyword>
<accession>A0A401ZUU7</accession>